<dbReference type="InterPro" id="IPR041985">
    <property type="entry name" value="Ribosomal_eL14_KOW"/>
</dbReference>
<dbReference type="EMBL" id="WGGT01000003">
    <property type="protein sequence ID" value="MVQ44951.1"/>
    <property type="molecule type" value="Genomic_DNA"/>
</dbReference>
<protein>
    <submittedName>
        <fullName evidence="4">KOW domain-containing protein</fullName>
    </submittedName>
</protein>
<dbReference type="Proteomes" id="UP000479531">
    <property type="component" value="Unassembled WGS sequence"/>
</dbReference>
<sequence length="104" mass="12279">MIQFCKAYRKEPEDISEMEFARSKSGHDKNQIYLIKEKDEKFVYLVNGTTRTLDMPKKKNAKHIQIIKNLPIEVTEILEENLSDLTVKRAIKQYCQMNEGRQES</sequence>
<reference evidence="7 8" key="1">
    <citation type="submission" date="2018-08" db="EMBL/GenBank/DDBJ databases">
        <title>A genome reference for cultivated species of the human gut microbiota.</title>
        <authorList>
            <person name="Zou Y."/>
            <person name="Xue W."/>
            <person name="Luo G."/>
        </authorList>
    </citation>
    <scope>NUCLEOTIDE SEQUENCE [LARGE SCALE GENOMIC DNA]</scope>
    <source>
        <strain evidence="6 7">AF31-21AC</strain>
        <strain evidence="5 8">AM22-21LB</strain>
        <strain evidence="4 9">AM43-11</strain>
    </source>
</reference>
<reference evidence="3 10" key="2">
    <citation type="submission" date="2019-10" db="EMBL/GenBank/DDBJ databases">
        <title>Roseburia spp. ameliorate alcoholic fatty liver via restoration of gut barrier function.</title>
        <authorList>
            <person name="Seo B."/>
            <person name="Ko G."/>
        </authorList>
    </citation>
    <scope>NUCLEOTIDE SEQUENCE [LARGE SCALE GENOMIC DNA]</scope>
    <source>
        <strain evidence="3 10">SNUG30017</strain>
    </source>
</reference>
<proteinExistence type="predicted"/>
<dbReference type="GO" id="GO:0005840">
    <property type="term" value="C:ribosome"/>
    <property type="evidence" value="ECO:0007669"/>
    <property type="project" value="UniProtKB-KW"/>
</dbReference>
<keyword evidence="1" id="KW-0689">Ribosomal protein</keyword>
<evidence type="ECO:0000313" key="5">
    <source>
        <dbReference type="EMBL" id="RHG28179.1"/>
    </source>
</evidence>
<dbReference type="EMBL" id="QSFP01000003">
    <property type="protein sequence ID" value="RHA69073.1"/>
    <property type="molecule type" value="Genomic_DNA"/>
</dbReference>
<evidence type="ECO:0000313" key="6">
    <source>
        <dbReference type="EMBL" id="RHN04982.1"/>
    </source>
</evidence>
<dbReference type="Proteomes" id="UP000284465">
    <property type="component" value="Unassembled WGS sequence"/>
</dbReference>
<gene>
    <name evidence="5" type="ORF">DW264_09590</name>
    <name evidence="4" type="ORF">DW927_03455</name>
    <name evidence="6" type="ORF">DWZ31_15420</name>
    <name evidence="3" type="ORF">GCK47_04280</name>
</gene>
<dbReference type="EMBL" id="QRID01000008">
    <property type="protein sequence ID" value="RHG28179.1"/>
    <property type="molecule type" value="Genomic_DNA"/>
</dbReference>
<dbReference type="Proteomes" id="UP000284051">
    <property type="component" value="Unassembled WGS sequence"/>
</dbReference>
<dbReference type="EMBL" id="QRQN01000022">
    <property type="protein sequence ID" value="RHN04982.1"/>
    <property type="molecule type" value="Genomic_DNA"/>
</dbReference>
<evidence type="ECO:0000313" key="9">
    <source>
        <dbReference type="Proteomes" id="UP000284465"/>
    </source>
</evidence>
<evidence type="ECO:0000313" key="3">
    <source>
        <dbReference type="EMBL" id="MVQ44951.1"/>
    </source>
</evidence>
<name>A0A3R6EM45_9FIRM</name>
<dbReference type="GO" id="GO:1990904">
    <property type="term" value="C:ribonucleoprotein complex"/>
    <property type="evidence" value="ECO:0007669"/>
    <property type="project" value="UniProtKB-KW"/>
</dbReference>
<dbReference type="AlphaFoldDB" id="A0A3R6EM45"/>
<keyword evidence="2" id="KW-0687">Ribonucleoprotein</keyword>
<evidence type="ECO:0000313" key="8">
    <source>
        <dbReference type="Proteomes" id="UP000284051"/>
    </source>
</evidence>
<comment type="caution">
    <text evidence="4">The sequence shown here is derived from an EMBL/GenBank/DDBJ whole genome shotgun (WGS) entry which is preliminary data.</text>
</comment>
<evidence type="ECO:0000256" key="2">
    <source>
        <dbReference type="ARBA" id="ARBA00023274"/>
    </source>
</evidence>
<organism evidence="4 9">
    <name type="scientific">Roseburia intestinalis</name>
    <dbReference type="NCBI Taxonomy" id="166486"/>
    <lineage>
        <taxon>Bacteria</taxon>
        <taxon>Bacillati</taxon>
        <taxon>Bacillota</taxon>
        <taxon>Clostridia</taxon>
        <taxon>Lachnospirales</taxon>
        <taxon>Lachnospiraceae</taxon>
        <taxon>Roseburia</taxon>
    </lineage>
</organism>
<dbReference type="Proteomes" id="UP000283586">
    <property type="component" value="Unassembled WGS sequence"/>
</dbReference>
<evidence type="ECO:0000313" key="4">
    <source>
        <dbReference type="EMBL" id="RHA69073.1"/>
    </source>
</evidence>
<evidence type="ECO:0000313" key="10">
    <source>
        <dbReference type="Proteomes" id="UP000479531"/>
    </source>
</evidence>
<evidence type="ECO:0000256" key="1">
    <source>
        <dbReference type="ARBA" id="ARBA00022980"/>
    </source>
</evidence>
<dbReference type="CDD" id="cd06088">
    <property type="entry name" value="KOW_RPL14"/>
    <property type="match status" value="1"/>
</dbReference>
<evidence type="ECO:0000313" key="7">
    <source>
        <dbReference type="Proteomes" id="UP000283586"/>
    </source>
</evidence>
<dbReference type="OrthoDB" id="1683515at2"/>
<accession>A0A3R6EM45</accession>